<evidence type="ECO:0000313" key="1">
    <source>
        <dbReference type="EMBL" id="SPZ94940.1"/>
    </source>
</evidence>
<protein>
    <recommendedName>
        <fullName evidence="3">Lipoprotein</fullName>
    </recommendedName>
</protein>
<dbReference type="Proteomes" id="UP000251241">
    <property type="component" value="Unassembled WGS sequence"/>
</dbReference>
<evidence type="ECO:0008006" key="3">
    <source>
        <dbReference type="Google" id="ProtNLM"/>
    </source>
</evidence>
<proteinExistence type="predicted"/>
<dbReference type="RefSeq" id="WP_112376418.1">
    <property type="nucleotide sequence ID" value="NZ_CP069793.1"/>
</dbReference>
<dbReference type="GeneID" id="99065345"/>
<evidence type="ECO:0000313" key="2">
    <source>
        <dbReference type="Proteomes" id="UP000251241"/>
    </source>
</evidence>
<reference evidence="1 2" key="1">
    <citation type="submission" date="2018-06" db="EMBL/GenBank/DDBJ databases">
        <authorList>
            <consortium name="Pathogen Informatics"/>
            <person name="Doyle S."/>
        </authorList>
    </citation>
    <scope>NUCLEOTIDE SEQUENCE [LARGE SCALE GENOMIC DNA]</scope>
    <source>
        <strain evidence="1 2">NCTC11343</strain>
    </source>
</reference>
<organism evidence="1 2">
    <name type="scientific">Sphingobacterium multivorum</name>
    <dbReference type="NCBI Taxonomy" id="28454"/>
    <lineage>
        <taxon>Bacteria</taxon>
        <taxon>Pseudomonadati</taxon>
        <taxon>Bacteroidota</taxon>
        <taxon>Sphingobacteriia</taxon>
        <taxon>Sphingobacteriales</taxon>
        <taxon>Sphingobacteriaceae</taxon>
        <taxon>Sphingobacterium</taxon>
    </lineage>
</organism>
<dbReference type="AlphaFoldDB" id="A0A2X2LZC7"/>
<accession>A0A2X2LZC7</accession>
<dbReference type="PROSITE" id="PS51257">
    <property type="entry name" value="PROKAR_LIPOPROTEIN"/>
    <property type="match status" value="1"/>
</dbReference>
<sequence length="165" mass="18568">MKLICLVAVFLTLGSCKKTENNGGSVVVDQYLKVSFVSSEKNDLLKELGNTNISKLRLYYLKEGKKTMYYNPNLSDPYGIQLIVPNEQTNPSPYQLQLLLNNIGTLGENVSSTTYLDWGNGKEDTIVGYFFNDADNRILTKFKFNELEGGLKEKLGLVIVRDKIN</sequence>
<name>A0A2X2LZC7_SPHMU</name>
<dbReference type="EMBL" id="UAUU01000011">
    <property type="protein sequence ID" value="SPZ94940.1"/>
    <property type="molecule type" value="Genomic_DNA"/>
</dbReference>
<gene>
    <name evidence="1" type="ORF">NCTC11343_05657</name>
</gene>